<dbReference type="SUPFAM" id="SSF51735">
    <property type="entry name" value="NAD(P)-binding Rossmann-fold domains"/>
    <property type="match status" value="1"/>
</dbReference>
<dbReference type="GO" id="GO:0048038">
    <property type="term" value="F:quinone binding"/>
    <property type="evidence" value="ECO:0007669"/>
    <property type="project" value="TreeGrafter"/>
</dbReference>
<dbReference type="Pfam" id="PF13561">
    <property type="entry name" value="adh_short_C2"/>
    <property type="match status" value="1"/>
</dbReference>
<dbReference type="GO" id="GO:0006633">
    <property type="term" value="P:fatty acid biosynthetic process"/>
    <property type="evidence" value="ECO:0007669"/>
    <property type="project" value="TreeGrafter"/>
</dbReference>
<accession>A0AA38XZ71</accession>
<gene>
    <name evidence="4" type="ORF">H2204_008789</name>
</gene>
<organism evidence="4 5">
    <name type="scientific">Knufia peltigerae</name>
    <dbReference type="NCBI Taxonomy" id="1002370"/>
    <lineage>
        <taxon>Eukaryota</taxon>
        <taxon>Fungi</taxon>
        <taxon>Dikarya</taxon>
        <taxon>Ascomycota</taxon>
        <taxon>Pezizomycotina</taxon>
        <taxon>Eurotiomycetes</taxon>
        <taxon>Chaetothyriomycetidae</taxon>
        <taxon>Chaetothyriales</taxon>
        <taxon>Trichomeriaceae</taxon>
        <taxon>Knufia</taxon>
    </lineage>
</organism>
<evidence type="ECO:0000313" key="5">
    <source>
        <dbReference type="Proteomes" id="UP001172681"/>
    </source>
</evidence>
<name>A0AA38XZ71_9EURO</name>
<protein>
    <submittedName>
        <fullName evidence="4">Uncharacterized protein</fullName>
    </submittedName>
</protein>
<dbReference type="CDD" id="cd05233">
    <property type="entry name" value="SDR_c"/>
    <property type="match status" value="1"/>
</dbReference>
<dbReference type="PRINTS" id="PR00080">
    <property type="entry name" value="SDRFAMILY"/>
</dbReference>
<dbReference type="FunFam" id="3.40.50.720:FF:000084">
    <property type="entry name" value="Short-chain dehydrogenase reductase"/>
    <property type="match status" value="1"/>
</dbReference>
<keyword evidence="2" id="KW-0521">NADP</keyword>
<dbReference type="EMBL" id="JAPDRN010000066">
    <property type="protein sequence ID" value="KAJ9629985.1"/>
    <property type="molecule type" value="Genomic_DNA"/>
</dbReference>
<dbReference type="PRINTS" id="PR00081">
    <property type="entry name" value="GDHRDH"/>
</dbReference>
<evidence type="ECO:0000256" key="2">
    <source>
        <dbReference type="ARBA" id="ARBA00022857"/>
    </source>
</evidence>
<dbReference type="GO" id="GO:0016616">
    <property type="term" value="F:oxidoreductase activity, acting on the CH-OH group of donors, NAD or NADP as acceptor"/>
    <property type="evidence" value="ECO:0007669"/>
    <property type="project" value="TreeGrafter"/>
</dbReference>
<evidence type="ECO:0000256" key="3">
    <source>
        <dbReference type="SAM" id="MobiDB-lite"/>
    </source>
</evidence>
<dbReference type="Proteomes" id="UP001172681">
    <property type="component" value="Unassembled WGS sequence"/>
</dbReference>
<keyword evidence="5" id="KW-1185">Reference proteome</keyword>
<evidence type="ECO:0000313" key="4">
    <source>
        <dbReference type="EMBL" id="KAJ9629985.1"/>
    </source>
</evidence>
<feature type="region of interest" description="Disordered" evidence="3">
    <location>
        <begin position="1"/>
        <end position="22"/>
    </location>
</feature>
<dbReference type="InterPro" id="IPR002347">
    <property type="entry name" value="SDR_fam"/>
</dbReference>
<sequence length="314" mass="32593">MTPEMLQPTEGSNGDTRDAGPSLTGLEKEFLAGIPTRQLDSKVAVVTGAGSSGYSIGNGRAGAIMLAEAGANVICVDKDGESALRTVQLIKHLKLRGAGIASVADVTRESDCEEVIQLALDRFGRLDILVNNVGIHGSKGNSVTVDMSQWDTAMRVNVASMILMTKFAVPAMLIRGGDDGRVRGAAIGSIINIASVNGIRGGSPDILYPTTKGAIVNMTRAMATHHGPSGIRVNCVCPGAVYTPMVGGVEGGMSRQIRESRMKRSLLGTEGTGWHVGSAIRFLASDEASWITGVVLPVDAGATVAVGFGHNMGH</sequence>
<dbReference type="PROSITE" id="PS00061">
    <property type="entry name" value="ADH_SHORT"/>
    <property type="match status" value="1"/>
</dbReference>
<proteinExistence type="inferred from homology"/>
<dbReference type="InterPro" id="IPR036291">
    <property type="entry name" value="NAD(P)-bd_dom_sf"/>
</dbReference>
<dbReference type="InterPro" id="IPR020904">
    <property type="entry name" value="Sc_DH/Rdtase_CS"/>
</dbReference>
<comment type="caution">
    <text evidence="4">The sequence shown here is derived from an EMBL/GenBank/DDBJ whole genome shotgun (WGS) entry which is preliminary data.</text>
</comment>
<dbReference type="PANTHER" id="PTHR42760:SF122">
    <property type="entry name" value="NAD(P)-BINDING PROTEIN"/>
    <property type="match status" value="1"/>
</dbReference>
<comment type="similarity">
    <text evidence="1">Belongs to the short-chain dehydrogenases/reductases (SDR) family.</text>
</comment>
<evidence type="ECO:0000256" key="1">
    <source>
        <dbReference type="ARBA" id="ARBA00006484"/>
    </source>
</evidence>
<reference evidence="4" key="1">
    <citation type="submission" date="2022-10" db="EMBL/GenBank/DDBJ databases">
        <title>Culturing micro-colonial fungi from biological soil crusts in the Mojave desert and describing Neophaeococcomyces mojavensis, and introducing the new genera and species Taxawa tesnikishii.</title>
        <authorList>
            <person name="Kurbessoian T."/>
            <person name="Stajich J.E."/>
        </authorList>
    </citation>
    <scope>NUCLEOTIDE SEQUENCE</scope>
    <source>
        <strain evidence="4">TK_35</strain>
    </source>
</reference>
<dbReference type="AlphaFoldDB" id="A0AA38XZ71"/>
<dbReference type="Gene3D" id="3.40.50.720">
    <property type="entry name" value="NAD(P)-binding Rossmann-like Domain"/>
    <property type="match status" value="1"/>
</dbReference>
<dbReference type="PANTHER" id="PTHR42760">
    <property type="entry name" value="SHORT-CHAIN DEHYDROGENASES/REDUCTASES FAMILY MEMBER"/>
    <property type="match status" value="1"/>
</dbReference>